<dbReference type="InterPro" id="IPR014756">
    <property type="entry name" value="Ig_E-set"/>
</dbReference>
<feature type="repeat" description="Filamin" evidence="3">
    <location>
        <begin position="2574"/>
        <end position="2713"/>
    </location>
</feature>
<dbReference type="SUPFAM" id="SSF56988">
    <property type="entry name" value="Anthrax protective antigen"/>
    <property type="match status" value="1"/>
</dbReference>
<dbReference type="EMBL" id="VLTN01000001">
    <property type="protein sequence ID" value="KAA0157720.1"/>
    <property type="molecule type" value="Genomic_DNA"/>
</dbReference>
<evidence type="ECO:0000313" key="8">
    <source>
        <dbReference type="EMBL" id="KAA0157720.1"/>
    </source>
</evidence>
<dbReference type="Gene3D" id="2.60.40.2030">
    <property type="match status" value="1"/>
</dbReference>
<keyword evidence="2" id="KW-1015">Disulfide bond</keyword>
<dbReference type="PROSITE" id="PS51820">
    <property type="entry name" value="PA14"/>
    <property type="match status" value="1"/>
</dbReference>
<feature type="disulfide bond" evidence="2">
    <location>
        <begin position="142"/>
        <end position="152"/>
    </location>
</feature>
<dbReference type="Gene3D" id="2.60.40.10">
    <property type="entry name" value="Immunoglobulins"/>
    <property type="match status" value="4"/>
</dbReference>
<dbReference type="GO" id="GO:0030036">
    <property type="term" value="P:actin cytoskeleton organization"/>
    <property type="evidence" value="ECO:0007669"/>
    <property type="project" value="InterPro"/>
</dbReference>
<dbReference type="InterPro" id="IPR037524">
    <property type="entry name" value="PA14/GLEYA"/>
</dbReference>
<dbReference type="SUPFAM" id="SSF81296">
    <property type="entry name" value="E set domains"/>
    <property type="match status" value="3"/>
</dbReference>
<dbReference type="Gene3D" id="2.170.300.10">
    <property type="entry name" value="Tie2 ligand-binding domain superfamily"/>
    <property type="match status" value="1"/>
</dbReference>
<keyword evidence="1" id="KW-0677">Repeat</keyword>
<organism evidence="8 9">
    <name type="scientific">Cafeteria roenbergensis</name>
    <name type="common">Marine flagellate</name>
    <dbReference type="NCBI Taxonomy" id="33653"/>
    <lineage>
        <taxon>Eukaryota</taxon>
        <taxon>Sar</taxon>
        <taxon>Stramenopiles</taxon>
        <taxon>Bigyra</taxon>
        <taxon>Opalozoa</taxon>
        <taxon>Bicosoecida</taxon>
        <taxon>Cafeteriaceae</taxon>
        <taxon>Cafeteria</taxon>
    </lineage>
</organism>
<dbReference type="PROSITE" id="PS50026">
    <property type="entry name" value="EGF_3"/>
    <property type="match status" value="1"/>
</dbReference>
<comment type="caution">
    <text evidence="8">The sequence shown here is derived from an EMBL/GenBank/DDBJ whole genome shotgun (WGS) entry which is preliminary data.</text>
</comment>
<dbReference type="SMART" id="SM00557">
    <property type="entry name" value="IG_FLMN"/>
    <property type="match status" value="2"/>
</dbReference>
<feature type="compositionally biased region" description="Low complexity" evidence="4">
    <location>
        <begin position="2242"/>
        <end position="2257"/>
    </location>
</feature>
<dbReference type="SUPFAM" id="SSF141072">
    <property type="entry name" value="CalX-like"/>
    <property type="match status" value="1"/>
</dbReference>
<gene>
    <name evidence="8" type="ORF">FNF29_00294</name>
</gene>
<evidence type="ECO:0000259" key="7">
    <source>
        <dbReference type="PROSITE" id="PS51820"/>
    </source>
</evidence>
<feature type="region of interest" description="Disordered" evidence="4">
    <location>
        <begin position="2234"/>
        <end position="2259"/>
    </location>
</feature>
<reference evidence="8 9" key="1">
    <citation type="submission" date="2019-07" db="EMBL/GenBank/DDBJ databases">
        <title>Genomes of Cafeteria roenbergensis.</title>
        <authorList>
            <person name="Fischer M.G."/>
            <person name="Hackl T."/>
            <person name="Roman M."/>
        </authorList>
    </citation>
    <scope>NUCLEOTIDE SEQUENCE [LARGE SCALE GENOMIC DNA]</scope>
    <source>
        <strain evidence="8 9">BVI</strain>
    </source>
</reference>
<evidence type="ECO:0000256" key="4">
    <source>
        <dbReference type="SAM" id="MobiDB-lite"/>
    </source>
</evidence>
<dbReference type="InterPro" id="IPR013783">
    <property type="entry name" value="Ig-like_fold"/>
</dbReference>
<dbReference type="PROSITE" id="PS50194">
    <property type="entry name" value="FILAMIN_REPEAT"/>
    <property type="match status" value="4"/>
</dbReference>
<dbReference type="InterPro" id="IPR044801">
    <property type="entry name" value="Filamin"/>
</dbReference>
<dbReference type="CDD" id="cd00055">
    <property type="entry name" value="EGF_Lam"/>
    <property type="match status" value="2"/>
</dbReference>
<dbReference type="PROSITE" id="PS00022">
    <property type="entry name" value="EGF_1"/>
    <property type="match status" value="1"/>
</dbReference>
<comment type="caution">
    <text evidence="2">Lacks conserved residue(s) required for the propagation of feature annotation.</text>
</comment>
<evidence type="ECO:0000259" key="6">
    <source>
        <dbReference type="PROSITE" id="PS50026"/>
    </source>
</evidence>
<dbReference type="PANTHER" id="PTHR38537">
    <property type="entry name" value="JITTERBUG, ISOFORM N"/>
    <property type="match status" value="1"/>
</dbReference>
<feature type="repeat" description="Filamin" evidence="3">
    <location>
        <begin position="2118"/>
        <end position="2218"/>
    </location>
</feature>
<protein>
    <recommendedName>
        <fullName evidence="10">EGF-like domain-containing protein</fullName>
    </recommendedName>
</protein>
<keyword evidence="2" id="KW-0245">EGF-like domain</keyword>
<proteinExistence type="predicted"/>
<evidence type="ECO:0000256" key="3">
    <source>
        <dbReference type="PROSITE-ProRule" id="PRU00087"/>
    </source>
</evidence>
<evidence type="ECO:0000256" key="1">
    <source>
        <dbReference type="ARBA" id="ARBA00022737"/>
    </source>
</evidence>
<dbReference type="InterPro" id="IPR000742">
    <property type="entry name" value="EGF"/>
</dbReference>
<feature type="domain" description="PA14" evidence="7">
    <location>
        <begin position="2899"/>
        <end position="3101"/>
    </location>
</feature>
<feature type="repeat" description="Filamin" evidence="3">
    <location>
        <begin position="2444"/>
        <end position="2572"/>
    </location>
</feature>
<keyword evidence="9" id="KW-1185">Reference proteome</keyword>
<dbReference type="GO" id="GO:0051015">
    <property type="term" value="F:actin filament binding"/>
    <property type="evidence" value="ECO:0007669"/>
    <property type="project" value="InterPro"/>
</dbReference>
<feature type="signal peptide" evidence="5">
    <location>
        <begin position="1"/>
        <end position="20"/>
    </location>
</feature>
<dbReference type="InterPro" id="IPR002049">
    <property type="entry name" value="LE_dom"/>
</dbReference>
<feature type="repeat" description="Filamin" evidence="3">
    <location>
        <begin position="2025"/>
        <end position="2055"/>
    </location>
</feature>
<evidence type="ECO:0000256" key="5">
    <source>
        <dbReference type="SAM" id="SignalP"/>
    </source>
</evidence>
<dbReference type="InterPro" id="IPR017868">
    <property type="entry name" value="Filamin/ABP280_repeat-like"/>
</dbReference>
<dbReference type="Pfam" id="PF00053">
    <property type="entry name" value="EGF_laminin"/>
    <property type="match status" value="1"/>
</dbReference>
<name>A0A5A8D033_CAFRO</name>
<feature type="region of interest" description="Disordered" evidence="4">
    <location>
        <begin position="1404"/>
        <end position="1429"/>
    </location>
</feature>
<evidence type="ECO:0008006" key="10">
    <source>
        <dbReference type="Google" id="ProtNLM"/>
    </source>
</evidence>
<evidence type="ECO:0000256" key="2">
    <source>
        <dbReference type="PROSITE-ProRule" id="PRU00076"/>
    </source>
</evidence>
<dbReference type="InterPro" id="IPR038081">
    <property type="entry name" value="CalX-like_sf"/>
</dbReference>
<keyword evidence="5" id="KW-0732">Signal</keyword>
<accession>A0A5A8D033</accession>
<dbReference type="PROSITE" id="PS01248">
    <property type="entry name" value="EGF_LAM_1"/>
    <property type="match status" value="1"/>
</dbReference>
<feature type="compositionally biased region" description="Low complexity" evidence="4">
    <location>
        <begin position="1406"/>
        <end position="1419"/>
    </location>
</feature>
<dbReference type="Proteomes" id="UP000323011">
    <property type="component" value="Unassembled WGS sequence"/>
</dbReference>
<dbReference type="InterPro" id="IPR001298">
    <property type="entry name" value="Filamin/ABP280_rpt"/>
</dbReference>
<sequence length="3118" mass="312237">MTAASVRWAAAAACLALAAAYREVHEGALLTPAIFEPYHPGFVGRYGEASNPRRFRVNPGGPLTATQPNVFAGVAPRQVCPGMTPELADGAHYCTSERAGLCDRRSGTCFCFEGYEGEACERCRPTHFRDNATAPCLPRVLCPLACSGAGTCDFHTGECACAPHREGPGCELARCPGLDAHCSECDTERCRACAEGYALTATGRCAPCWLIDPRCLACTAEGRCTMCADPLLNSVRRSGRRARDLPLPLDEVVRELSHGLPFTSASHLYFEEAEPVYDMAERLRAHEAARRLAARRAVHAIGRNLTLQPGAVAGAAELEAADGGGLGWGDALLMGGAFPSPEELGLAPGFVGGMSGTGAVDPSASGPAGAGEGTVLPGPHSAAAARLLGAGYTPSWPGWRRGMWPLYEAATPAAGADAYTRLALRGQAGNGSALAPGRADEFLASLANVTGMGASAGASAGAEPDGRSGWFAAGDSSSPAERDLVGASSLVQLPEPGQYTRLYNDSYNRTWELWRPHAWYEARNATLLRDEALACDRGTGLDRRWRCHRFPVSHSVCGSPGTLSWASPRWAVREDEGRLRVAVRRSGGGMGRVEARWWLVHNSTGAADLSAGAQYEAGGASAGGGARELVFEEGVVQLSFDLTIHDDDAVEGNETAWLVLELGGRAGGASVGPQRVATVVIIDDDADRAAASHSMLSSPTSVLGLAVHPAARLAGAPAAGELAAVAGMPLPVVIHARAPPFGASLLRATDTTLAGVQGPAIAELDAAARRAAANASAGASPWPASALLASAEPRLPVPNAGHFAPGAYAGEQPGELRFALEVWPARGGGGLGMGAARTSAGGASGLRVPPSAAGYAASQAGIDSSEAAALADARADPGAAGGGSLRWRDAYGLGDLDGARRLAGAARTGEAGAWLWEEGEASAAGGGGPGMGWGRSGVRRRASMQTRASQPFNATQWPAEAQAAVLAAGGLGAVELPWAAGAGAAAANSAESANGNPWEPAGGWEGEASVLAARPWPFRFGAGYGQGRLRGAPVARGEVLWAGALSSAAAQELDDLQAAAARRNAPLGTQVAATGNASVVSLVAAKAAVRPGVDVSAPAARRLAALYAGAVRPLRAGDYELHATACSPGGLAGEYWPNRAMLGPPVLARVDAGVNFTWGDASSSGGGEAAAGAAAEAMSARWSGRVSLPPAVATAAQAAFADAAANAAAAQAGAASASSASMPGWAPWWATSGAGDAAPGVLVRFFVSGGRGDQVRLFLDHRLVLDRWGHDYVGPGGAGAAGTGGLDDATAGADVLAAGESGIAATGFRTPLARDAGADPVAGTRAASGSPGGLARNPLGSLAAFADPFSLSWEWGGPRSAAVMSDSFVDVVLVPGRLHSLRLDWRGAGHPHAAARLEWALPSELASPPQSPASGPSTADPGAATASTSVPSALLHRMREPALSAVYRQAGTRLSRPLEQAVLAGNASGAPVTPDPPSAAGWPSQTLLRGAVPAGCLFVERRLLGTPVPLRVRAASAAAFPSISVDPAGAAARLAAAAAAGAASPAAEAAAVAAAAAPFATNVSLPPWVLARSTAAGGPSSASTRGGGAEAWGHGLSWAIAGADALAAVSSRDEWGNDRMDAAVIDSFKVTAVSRWALEGTDAAAATSSAGGLAAVAWPVLGLRSNGSTSPPPDSAGPTGRAAEAGAVVGGEAEFDASARHHRVVWRPRRSGLHWLHLQLWTGWDSWTAVRGSPFRVVVGPAAVSPPACNASGPALLAPVAGEPNAVAVTSRDALGNPVPAASPARIGGRAWQFTVTAVPEDPAAFASSNASALLAEAAAAAAHFGVVAPVGAAQLLVPVSPHAKLAARDPARFASLLPVAAPAAVDAALDAADGALDPDHPHAAWLATHWGSVQPSVAGPTTITIASAGDGSQVAGSPFRRVEVAPGPTLPEACVLAGRALWVMTATVNNTFSLHLRDRHGNARAAWAAERAAAVMTVDPPLARPSWLPPAPPADALDNAPRPAVLAADLLKGTPADAPGMGGLRFVPTAAGAWPVAVMVDGEHVFGSPRTITVVPGPLSAPHSVARGASLSRALAGARSFVDVEARDAANNTRAGPASVYDDWSAISVTLSLLQAGPGLEGREAGAEAAAAATVRVTRLPAPAAGDTGSAASVAASRPRGGSLSAAEAAAALGKSSDALVSGFLRCSFAATVAGNWSLRVRLGGEDIAGSPFTVQVWPNVMAAETSLVRGSGAIPETEDPASPASSGSPGVAPAAGEEHTVHILARDAWGNDVGRGGEAARIAAFRAASPVESVLRQLPASIPEASPVSAGPAAEGGPRTVLPTGSGAVQVVDVGGGNYTAHFTPLTAPPQASLLLLRLLGAPFAPAVSAWAAFGAGGIEAAAAPPGSGLVRRVYAQAGDPATLLETAAETLAAAQASAHELAPPVPAPIGASPYNETTTVPAAVSAAHSVAVGGGLHAAAVAAEASFEVELRDRFGNPRRVLSSPEEELQAVAIGPRQADGSPARIDASCSRGAAVAGFTCTYTAKRPGRYRLHVAVDAAAVAPTLGVAALESALAAAAVHGSPFMLEVSTGAPVASSSVAYGPGLSTTVAGEGAVFVVQPRDADSNNRTLPVTGAEAAAHGIVAVATLLPGPHAFIEPGVVAPGGLSVTAEARPELAPYAAGSAAAAAGGIPVPAVVRCLLPLSVAGDYVVNVTDHGAPISGSPFALRVLPAPAAASTSYSAGLGVLPPPVAKFPGSSASAGAVTLGEAAAGLPAPASLVSSSAAFVSNITVVIRDEFGNRRGGGTPDLVRNEGADAAGAAFLLPGSDDAVAVRVLGSGPRGGVRLAGVVEPFSADPGLRGLYSATVAAAEAGTLAAGTEAEVRVLVLSGKAAREAAEALGDQPAPGPRWQDDPSFGHGLVAEYFADDQAGDTAAPAAPLARRLDRLPSAGAWPVGSAAPGWSAGAGGVPALRGSGGSVRWRGWVVVPATGDYRFAVQHGAGARVLVGFRGSLAVDRWPRFSRELACGQTLLCQGVLSSVQAGDGTAAGGDAVGAAPTVQLRAGQAYELEVDWRPAPLEALRAAGVSDETAVPALLWAWRGAEGSQQPELQPVPSAALWPGAQHVAGSPARLVV</sequence>
<feature type="chain" id="PRO_5022692111" description="EGF-like domain-containing protein" evidence="5">
    <location>
        <begin position="21"/>
        <end position="3118"/>
    </location>
</feature>
<feature type="domain" description="EGF-like" evidence="6">
    <location>
        <begin position="138"/>
        <end position="171"/>
    </location>
</feature>
<evidence type="ECO:0000313" key="9">
    <source>
        <dbReference type="Proteomes" id="UP000323011"/>
    </source>
</evidence>
<feature type="disulfide bond" evidence="2">
    <location>
        <begin position="161"/>
        <end position="170"/>
    </location>
</feature>
<dbReference type="PANTHER" id="PTHR38537:SF8">
    <property type="entry name" value="FILAMIN-A"/>
    <property type="match status" value="1"/>
</dbReference>